<name>A0A392MKK8_9FABA</name>
<feature type="compositionally biased region" description="Basic and acidic residues" evidence="1">
    <location>
        <begin position="48"/>
        <end position="67"/>
    </location>
</feature>
<accession>A0A392MKK8</accession>
<keyword evidence="3" id="KW-1185">Reference proteome</keyword>
<protein>
    <submittedName>
        <fullName evidence="2">DUF506 family protein</fullName>
    </submittedName>
</protein>
<dbReference type="InterPro" id="IPR006502">
    <property type="entry name" value="PDDEXK-like"/>
</dbReference>
<sequence length="146" mass="16702">MRFHRMIEAFDADVPLARGKRCSESSGSEHSPESSTDLSDLVLSFMEDNGRSRKEENVVHRGDRDEKGDGEEVEKFGEWCDDEKSEMLKELFGGNEDLDEDEREAKEMIRKEVEVAIGELVGSDTINDGFKRRLMSHLREKGFDVD</sequence>
<evidence type="ECO:0000313" key="2">
    <source>
        <dbReference type="EMBL" id="MCH88052.1"/>
    </source>
</evidence>
<feature type="region of interest" description="Disordered" evidence="1">
    <location>
        <begin position="18"/>
        <end position="74"/>
    </location>
</feature>
<dbReference type="Pfam" id="PF04720">
    <property type="entry name" value="PDDEXK_6"/>
    <property type="match status" value="1"/>
</dbReference>
<organism evidence="2 3">
    <name type="scientific">Trifolium medium</name>
    <dbReference type="NCBI Taxonomy" id="97028"/>
    <lineage>
        <taxon>Eukaryota</taxon>
        <taxon>Viridiplantae</taxon>
        <taxon>Streptophyta</taxon>
        <taxon>Embryophyta</taxon>
        <taxon>Tracheophyta</taxon>
        <taxon>Spermatophyta</taxon>
        <taxon>Magnoliopsida</taxon>
        <taxon>eudicotyledons</taxon>
        <taxon>Gunneridae</taxon>
        <taxon>Pentapetalae</taxon>
        <taxon>rosids</taxon>
        <taxon>fabids</taxon>
        <taxon>Fabales</taxon>
        <taxon>Fabaceae</taxon>
        <taxon>Papilionoideae</taxon>
        <taxon>50 kb inversion clade</taxon>
        <taxon>NPAAA clade</taxon>
        <taxon>Hologalegina</taxon>
        <taxon>IRL clade</taxon>
        <taxon>Trifolieae</taxon>
        <taxon>Trifolium</taxon>
    </lineage>
</organism>
<evidence type="ECO:0000313" key="3">
    <source>
        <dbReference type="Proteomes" id="UP000265520"/>
    </source>
</evidence>
<dbReference type="AlphaFoldDB" id="A0A392MKK8"/>
<feature type="compositionally biased region" description="Low complexity" evidence="1">
    <location>
        <begin position="24"/>
        <end position="35"/>
    </location>
</feature>
<reference evidence="2 3" key="1">
    <citation type="journal article" date="2018" name="Front. Plant Sci.">
        <title>Red Clover (Trifolium pratense) and Zigzag Clover (T. medium) - A Picture of Genomic Similarities and Differences.</title>
        <authorList>
            <person name="Dluhosova J."/>
            <person name="Istvanek J."/>
            <person name="Nedelnik J."/>
            <person name="Repkova J."/>
        </authorList>
    </citation>
    <scope>NUCLEOTIDE SEQUENCE [LARGE SCALE GENOMIC DNA]</scope>
    <source>
        <strain evidence="3">cv. 10/8</strain>
        <tissue evidence="2">Leaf</tissue>
    </source>
</reference>
<gene>
    <name evidence="2" type="ORF">A2U01_0008933</name>
</gene>
<dbReference type="Proteomes" id="UP000265520">
    <property type="component" value="Unassembled WGS sequence"/>
</dbReference>
<comment type="caution">
    <text evidence="2">The sequence shown here is derived from an EMBL/GenBank/DDBJ whole genome shotgun (WGS) entry which is preliminary data.</text>
</comment>
<proteinExistence type="predicted"/>
<evidence type="ECO:0000256" key="1">
    <source>
        <dbReference type="SAM" id="MobiDB-lite"/>
    </source>
</evidence>
<dbReference type="EMBL" id="LXQA010013412">
    <property type="protein sequence ID" value="MCH88052.1"/>
    <property type="molecule type" value="Genomic_DNA"/>
</dbReference>